<comment type="similarity">
    <text evidence="1">Belongs to the sulfur carrier protein TusA family.</text>
</comment>
<keyword evidence="4" id="KW-1185">Reference proteome</keyword>
<dbReference type="InterPro" id="IPR036868">
    <property type="entry name" value="TusA-like_sf"/>
</dbReference>
<keyword evidence="3" id="KW-0808">Transferase</keyword>
<dbReference type="EMBL" id="JACEOL010000020">
    <property type="protein sequence ID" value="MBA4601918.1"/>
    <property type="molecule type" value="Genomic_DNA"/>
</dbReference>
<accession>A0A7W1XRE0</accession>
<feature type="domain" description="UPF0033" evidence="2">
    <location>
        <begin position="1"/>
        <end position="59"/>
    </location>
</feature>
<evidence type="ECO:0000313" key="4">
    <source>
        <dbReference type="Proteomes" id="UP000538292"/>
    </source>
</evidence>
<dbReference type="CDD" id="cd00291">
    <property type="entry name" value="SirA_YedF_YeeD"/>
    <property type="match status" value="1"/>
</dbReference>
<dbReference type="AlphaFoldDB" id="A0A7W1XRE0"/>
<dbReference type="Proteomes" id="UP000538292">
    <property type="component" value="Unassembled WGS sequence"/>
</dbReference>
<dbReference type="RefSeq" id="WP_181738999.1">
    <property type="nucleotide sequence ID" value="NZ_JACEOL010000020.1"/>
</dbReference>
<protein>
    <submittedName>
        <fullName evidence="3">Sulfurtransferase TusA family protein</fullName>
    </submittedName>
</protein>
<dbReference type="InterPro" id="IPR001455">
    <property type="entry name" value="TusA-like"/>
</dbReference>
<reference evidence="3 4" key="1">
    <citation type="submission" date="2020-07" db="EMBL/GenBank/DDBJ databases">
        <title>Thermoactinomyces phylogeny.</title>
        <authorList>
            <person name="Dunlap C."/>
        </authorList>
    </citation>
    <scope>NUCLEOTIDE SEQUENCE [LARGE SCALE GENOMIC DNA]</scope>
    <source>
        <strain evidence="3 4">AMNI-1</strain>
    </source>
</reference>
<dbReference type="GO" id="GO:0016740">
    <property type="term" value="F:transferase activity"/>
    <property type="evidence" value="ECO:0007669"/>
    <property type="project" value="UniProtKB-KW"/>
</dbReference>
<dbReference type="PANTHER" id="PTHR33279">
    <property type="entry name" value="SULFUR CARRIER PROTEIN YEDF-RELATED"/>
    <property type="match status" value="1"/>
</dbReference>
<dbReference type="Gene3D" id="3.30.110.40">
    <property type="entry name" value="TusA-like domain"/>
    <property type="match status" value="1"/>
</dbReference>
<evidence type="ECO:0000256" key="1">
    <source>
        <dbReference type="ARBA" id="ARBA00008984"/>
    </source>
</evidence>
<sequence>MPIVKVKKGIDSLQTGQVVELVTTDKGSVNDVQAWAKRAGHEILAIDEQEGEYRFRIRKG</sequence>
<comment type="caution">
    <text evidence="3">The sequence shown here is derived from an EMBL/GenBank/DDBJ whole genome shotgun (WGS) entry which is preliminary data.</text>
</comment>
<dbReference type="PANTHER" id="PTHR33279:SF6">
    <property type="entry name" value="SULFUR CARRIER PROTEIN YEDF-RELATED"/>
    <property type="match status" value="1"/>
</dbReference>
<evidence type="ECO:0000313" key="3">
    <source>
        <dbReference type="EMBL" id="MBA4601918.1"/>
    </source>
</evidence>
<gene>
    <name evidence="3" type="ORF">H2C83_06210</name>
</gene>
<proteinExistence type="inferred from homology"/>
<evidence type="ECO:0000259" key="2">
    <source>
        <dbReference type="Pfam" id="PF01206"/>
    </source>
</evidence>
<name>A0A7W1XRE0_9BACL</name>
<organism evidence="3 4">
    <name type="scientific">Thermoactinomyces mirandus</name>
    <dbReference type="NCBI Taxonomy" id="2756294"/>
    <lineage>
        <taxon>Bacteria</taxon>
        <taxon>Bacillati</taxon>
        <taxon>Bacillota</taxon>
        <taxon>Bacilli</taxon>
        <taxon>Bacillales</taxon>
        <taxon>Thermoactinomycetaceae</taxon>
        <taxon>Thermoactinomyces</taxon>
    </lineage>
</organism>
<dbReference type="SUPFAM" id="SSF64307">
    <property type="entry name" value="SirA-like"/>
    <property type="match status" value="1"/>
</dbReference>
<dbReference type="Pfam" id="PF01206">
    <property type="entry name" value="TusA"/>
    <property type="match status" value="1"/>
</dbReference>